<evidence type="ECO:0000313" key="3">
    <source>
        <dbReference type="Proteomes" id="UP000242875"/>
    </source>
</evidence>
<dbReference type="Gene3D" id="3.40.50.300">
    <property type="entry name" value="P-loop containing nucleotide triphosphate hydrolases"/>
    <property type="match status" value="1"/>
</dbReference>
<dbReference type="Pfam" id="PF08477">
    <property type="entry name" value="Roc"/>
    <property type="match status" value="1"/>
</dbReference>
<name>A0A261Y559_9FUNG</name>
<feature type="compositionally biased region" description="Basic and acidic residues" evidence="1">
    <location>
        <begin position="592"/>
        <end position="602"/>
    </location>
</feature>
<feature type="region of interest" description="Disordered" evidence="1">
    <location>
        <begin position="550"/>
        <end position="702"/>
    </location>
</feature>
<sequence>MFGWFGRKEGPKGNPPSEGMRPMSTSFKRGVQYNMKIILRGDVNVGKSSLFRRLQGQSFEVEYVSTPEIQVANIPWSHRGSNDIIKLEIWDIVDKALNCSQPRAASGGIKLEHTTRPTQTSSPATKPHTPTQTIDPSTPSSQHVPLDASTVDVYRNTHGVIFLFDLEKAWTWEYIDRELESVPETVSVLVLANFRDRSRSPKIPSKIFQRLHHHSSRRLEVLKESIDQPRSYMQGPSQALKTYPTAEVRLVSCSMLSGYGLQFVHRWLSLPFLELQIASLQQQLGQRYMEEHALAMELESAEEVPEEEEDTSIIPTEDHHEAMVKQESLAAFAPNTDDDVAFWGGEPPQSDMFDVSSENMALSDPHAHTKHFNRESAPSPPSKPSQTPQTLEDTSKIPLDEFVAGEGIGEDFFSMDATTDNPTIPVQYARMDSENEPTFANPMVTADEDVESSSNIWSPGTFCSKQLHDDPHDGKVSDPVTTAALPSGSGERFRSTSIGYQDVWRSDIERSSSFQRPSLTTTVNASSGFQAALPSPYSSTFAWASTPYASARDKPASGFWDSDEDGQAARTSGLDMESGDEVDPAYPKHHHKGDDAHRHGYDDLVQSTHSLAMNEAPTDVQLNGADLGYEELGEGNERKIESPYLNPWGLTTAGTPSEPQGLSHDSPKAPKKDKKKRKKKKPSEADNGATEPKKRTKKTTST</sequence>
<dbReference type="GO" id="GO:0005634">
    <property type="term" value="C:nucleus"/>
    <property type="evidence" value="ECO:0007669"/>
    <property type="project" value="TreeGrafter"/>
</dbReference>
<evidence type="ECO:0000313" key="2">
    <source>
        <dbReference type="EMBL" id="OZJ05733.1"/>
    </source>
</evidence>
<organism evidence="2 3">
    <name type="scientific">Bifiguratus adelaidae</name>
    <dbReference type="NCBI Taxonomy" id="1938954"/>
    <lineage>
        <taxon>Eukaryota</taxon>
        <taxon>Fungi</taxon>
        <taxon>Fungi incertae sedis</taxon>
        <taxon>Mucoromycota</taxon>
        <taxon>Mucoromycotina</taxon>
        <taxon>Endogonomycetes</taxon>
        <taxon>Endogonales</taxon>
        <taxon>Endogonales incertae sedis</taxon>
        <taxon>Bifiguratus</taxon>
    </lineage>
</organism>
<dbReference type="InterPro" id="IPR040385">
    <property type="entry name" value="RABL6"/>
</dbReference>
<feature type="compositionally biased region" description="Basic and acidic residues" evidence="1">
    <location>
        <begin position="1"/>
        <end position="11"/>
    </location>
</feature>
<comment type="caution">
    <text evidence="2">The sequence shown here is derived from an EMBL/GenBank/DDBJ whole genome shotgun (WGS) entry which is preliminary data.</text>
</comment>
<feature type="compositionally biased region" description="Polar residues" evidence="1">
    <location>
        <begin position="116"/>
        <end position="143"/>
    </location>
</feature>
<dbReference type="EMBL" id="MVBO01000010">
    <property type="protein sequence ID" value="OZJ05733.1"/>
    <property type="molecule type" value="Genomic_DNA"/>
</dbReference>
<dbReference type="GO" id="GO:0005525">
    <property type="term" value="F:GTP binding"/>
    <property type="evidence" value="ECO:0007669"/>
    <property type="project" value="InterPro"/>
</dbReference>
<accession>A0A261Y559</accession>
<feature type="region of interest" description="Disordered" evidence="1">
    <location>
        <begin position="1"/>
        <end position="24"/>
    </location>
</feature>
<dbReference type="PANTHER" id="PTHR14932">
    <property type="entry name" value="RAS GTPASE-RELATED"/>
    <property type="match status" value="1"/>
</dbReference>
<dbReference type="PANTHER" id="PTHR14932:SF1">
    <property type="entry name" value="RAB-LIKE PROTEIN 6"/>
    <property type="match status" value="1"/>
</dbReference>
<reference evidence="2 3" key="1">
    <citation type="journal article" date="2017" name="Mycologia">
        <title>Bifiguratus adelaidae, gen. et sp. nov., a new member of Mucoromycotina in endophytic and soil-dwelling habitats.</title>
        <authorList>
            <person name="Torres-Cruz T.J."/>
            <person name="Billingsley Tobias T.L."/>
            <person name="Almatruk M."/>
            <person name="Hesse C."/>
            <person name="Kuske C.R."/>
            <person name="Desiro A."/>
            <person name="Benucci G.M."/>
            <person name="Bonito G."/>
            <person name="Stajich J.E."/>
            <person name="Dunlap C."/>
            <person name="Arnold A.E."/>
            <person name="Porras-Alfaro A."/>
        </authorList>
    </citation>
    <scope>NUCLEOTIDE SEQUENCE [LARGE SCALE GENOMIC DNA]</scope>
    <source>
        <strain evidence="2 3">AZ0501</strain>
    </source>
</reference>
<feature type="compositionally biased region" description="Basic residues" evidence="1">
    <location>
        <begin position="671"/>
        <end position="681"/>
    </location>
</feature>
<dbReference type="Proteomes" id="UP000242875">
    <property type="component" value="Unassembled WGS sequence"/>
</dbReference>
<proteinExistence type="predicted"/>
<protein>
    <submittedName>
        <fullName evidence="2">Uncharacterized protein</fullName>
    </submittedName>
</protein>
<gene>
    <name evidence="2" type="ORF">BZG36_01317</name>
</gene>
<dbReference type="AlphaFoldDB" id="A0A261Y559"/>
<dbReference type="SUPFAM" id="SSF52540">
    <property type="entry name" value="P-loop containing nucleoside triphosphate hydrolases"/>
    <property type="match status" value="1"/>
</dbReference>
<evidence type="ECO:0000256" key="1">
    <source>
        <dbReference type="SAM" id="MobiDB-lite"/>
    </source>
</evidence>
<dbReference type="OrthoDB" id="207081at2759"/>
<feature type="region of interest" description="Disordered" evidence="1">
    <location>
        <begin position="370"/>
        <end position="396"/>
    </location>
</feature>
<dbReference type="GO" id="GO:0005829">
    <property type="term" value="C:cytosol"/>
    <property type="evidence" value="ECO:0007669"/>
    <property type="project" value="TreeGrafter"/>
</dbReference>
<dbReference type="InterPro" id="IPR027417">
    <property type="entry name" value="P-loop_NTPase"/>
</dbReference>
<keyword evidence="3" id="KW-1185">Reference proteome</keyword>
<feature type="region of interest" description="Disordered" evidence="1">
    <location>
        <begin position="107"/>
        <end position="144"/>
    </location>
</feature>